<evidence type="ECO:0000313" key="3">
    <source>
        <dbReference type="Proteomes" id="UP000824782"/>
    </source>
</evidence>
<keyword evidence="1" id="KW-0812">Transmembrane</keyword>
<keyword evidence="1" id="KW-0472">Membrane</keyword>
<name>A0AAV6ZWD2_ENGPU</name>
<dbReference type="AlphaFoldDB" id="A0AAV6ZWD2"/>
<keyword evidence="3" id="KW-1185">Reference proteome</keyword>
<protein>
    <submittedName>
        <fullName evidence="2">Uncharacterized protein</fullName>
    </submittedName>
</protein>
<sequence>MEHHKAMMDTTHFLSKWIIFSISACTFCQCILRQKCQVLERKYYSAVMDLEFGKCQEFEELNFTIGVKL</sequence>
<organism evidence="2 3">
    <name type="scientific">Engystomops pustulosus</name>
    <name type="common">Tungara frog</name>
    <name type="synonym">Physalaemus pustulosus</name>
    <dbReference type="NCBI Taxonomy" id="76066"/>
    <lineage>
        <taxon>Eukaryota</taxon>
        <taxon>Metazoa</taxon>
        <taxon>Chordata</taxon>
        <taxon>Craniata</taxon>
        <taxon>Vertebrata</taxon>
        <taxon>Euteleostomi</taxon>
        <taxon>Amphibia</taxon>
        <taxon>Batrachia</taxon>
        <taxon>Anura</taxon>
        <taxon>Neobatrachia</taxon>
        <taxon>Hyloidea</taxon>
        <taxon>Leptodactylidae</taxon>
        <taxon>Leiuperinae</taxon>
        <taxon>Engystomops</taxon>
    </lineage>
</organism>
<gene>
    <name evidence="2" type="ORF">GDO81_004478</name>
</gene>
<evidence type="ECO:0000313" key="2">
    <source>
        <dbReference type="EMBL" id="KAG8552333.1"/>
    </source>
</evidence>
<dbReference type="EMBL" id="WNYA01000011">
    <property type="protein sequence ID" value="KAG8552333.1"/>
    <property type="molecule type" value="Genomic_DNA"/>
</dbReference>
<reference evidence="2" key="1">
    <citation type="thesis" date="2020" institute="ProQuest LLC" country="789 East Eisenhower Parkway, Ann Arbor, MI, USA">
        <title>Comparative Genomics and Chromosome Evolution.</title>
        <authorList>
            <person name="Mudd A.B."/>
        </authorList>
    </citation>
    <scope>NUCLEOTIDE SEQUENCE</scope>
    <source>
        <strain evidence="2">237g6f4</strain>
        <tissue evidence="2">Blood</tissue>
    </source>
</reference>
<accession>A0AAV6ZWD2</accession>
<evidence type="ECO:0000256" key="1">
    <source>
        <dbReference type="SAM" id="Phobius"/>
    </source>
</evidence>
<feature type="transmembrane region" description="Helical" evidence="1">
    <location>
        <begin position="14"/>
        <end position="32"/>
    </location>
</feature>
<comment type="caution">
    <text evidence="2">The sequence shown here is derived from an EMBL/GenBank/DDBJ whole genome shotgun (WGS) entry which is preliminary data.</text>
</comment>
<keyword evidence="1" id="KW-1133">Transmembrane helix</keyword>
<proteinExistence type="predicted"/>
<dbReference type="Proteomes" id="UP000824782">
    <property type="component" value="Unassembled WGS sequence"/>
</dbReference>